<dbReference type="SUPFAM" id="SSF51905">
    <property type="entry name" value="FAD/NAD(P)-binding domain"/>
    <property type="match status" value="1"/>
</dbReference>
<dbReference type="PANTHER" id="PTHR10668:SF105">
    <property type="entry name" value="DEHYDROGENASE-RELATED"/>
    <property type="match status" value="1"/>
</dbReference>
<dbReference type="HOGENOM" id="CLU_019327_1_1_0"/>
<proteinExistence type="predicted"/>
<sequence length="472" mass="50570">MPAYDAVIIGAGPNGLTAACVLARAGKRVVLIEARETVGGGVSSGETTLPGFIHDLGSAVHPFGIASPVFRMLELERFGLRWIQPPAPVAHPLDGGRAALLERSVRATAAWFGQDRIAYGRLMAPMARMWDRIQPLVLNPLRFPAHPFAGAYFGALALLPVTLLARAFFRADAAPALLAGLGAHSLLPLEAPLTSAPALVLGTLGHAVGWPIPRGGAQAIANALESCLRADGGEIRTGWTVRHTDELPNARAYLFDTPPQGLIQIAGDRLPAWYRRRLQRFRHGPGVFKLDYALDGLIPWTNAACARAATVHLGGTLEEIAESERAPHCGMHATHPYVLLAQPTLFDPTRAPPGKHIAWAYCHVPNGSTVDMTSAIEAQIERFAPGFRNRILARRAMNCADMEAWNPNLIGGDISGGLPDWRQLITRPTLSFTPYRTPARGIYLCSASTPPGPGVHGMCGYHAACVALADME</sequence>
<dbReference type="Gene3D" id="3.50.50.60">
    <property type="entry name" value="FAD/NAD(P)-binding domain"/>
    <property type="match status" value="2"/>
</dbReference>
<dbReference type="STRING" id="383372.Rcas_1238"/>
<gene>
    <name evidence="1" type="ordered locus">Rcas_1238</name>
</gene>
<dbReference type="eggNOG" id="COG1233">
    <property type="taxonomic scope" value="Bacteria"/>
</dbReference>
<dbReference type="AlphaFoldDB" id="A7NIN5"/>
<reference evidence="1 2" key="1">
    <citation type="submission" date="2007-08" db="EMBL/GenBank/DDBJ databases">
        <title>Complete sequence of Roseiflexus castenholzii DSM 13941.</title>
        <authorList>
            <consortium name="US DOE Joint Genome Institute"/>
            <person name="Copeland A."/>
            <person name="Lucas S."/>
            <person name="Lapidus A."/>
            <person name="Barry K."/>
            <person name="Glavina del Rio T."/>
            <person name="Dalin E."/>
            <person name="Tice H."/>
            <person name="Pitluck S."/>
            <person name="Thompson L.S."/>
            <person name="Brettin T."/>
            <person name="Bruce D."/>
            <person name="Detter J.C."/>
            <person name="Han C."/>
            <person name="Tapia R."/>
            <person name="Schmutz J."/>
            <person name="Larimer F."/>
            <person name="Land M."/>
            <person name="Hauser L."/>
            <person name="Kyrpides N."/>
            <person name="Mikhailova N."/>
            <person name="Bryant D.A."/>
            <person name="Hanada S."/>
            <person name="Tsukatani Y."/>
            <person name="Richardson P."/>
        </authorList>
    </citation>
    <scope>NUCLEOTIDE SEQUENCE [LARGE SCALE GENOMIC DNA]</scope>
    <source>
        <strain evidence="2">DSM 13941 / HLO8</strain>
    </source>
</reference>
<accession>A7NIN5</accession>
<evidence type="ECO:0000313" key="1">
    <source>
        <dbReference type="EMBL" id="ABU57335.1"/>
    </source>
</evidence>
<evidence type="ECO:0000313" key="2">
    <source>
        <dbReference type="Proteomes" id="UP000000263"/>
    </source>
</evidence>
<name>A7NIN5_ROSCS</name>
<protein>
    <submittedName>
        <fullName evidence="1">Phytoene dehydrogenase and related protein-like protein</fullName>
    </submittedName>
</protein>
<dbReference type="PANTHER" id="PTHR10668">
    <property type="entry name" value="PHYTOENE DEHYDROGENASE"/>
    <property type="match status" value="1"/>
</dbReference>
<dbReference type="OrthoDB" id="9814556at2"/>
<dbReference type="EMBL" id="CP000804">
    <property type="protein sequence ID" value="ABU57335.1"/>
    <property type="molecule type" value="Genomic_DNA"/>
</dbReference>
<dbReference type="RefSeq" id="WP_012119765.1">
    <property type="nucleotide sequence ID" value="NC_009767.1"/>
</dbReference>
<dbReference type="InterPro" id="IPR036188">
    <property type="entry name" value="FAD/NAD-bd_sf"/>
</dbReference>
<dbReference type="KEGG" id="rca:Rcas_1238"/>
<dbReference type="Proteomes" id="UP000000263">
    <property type="component" value="Chromosome"/>
</dbReference>
<keyword evidence="2" id="KW-1185">Reference proteome</keyword>
<dbReference type="Pfam" id="PF13450">
    <property type="entry name" value="NAD_binding_8"/>
    <property type="match status" value="1"/>
</dbReference>
<organism evidence="1 2">
    <name type="scientific">Roseiflexus castenholzii (strain DSM 13941 / HLO8)</name>
    <dbReference type="NCBI Taxonomy" id="383372"/>
    <lineage>
        <taxon>Bacteria</taxon>
        <taxon>Bacillati</taxon>
        <taxon>Chloroflexota</taxon>
        <taxon>Chloroflexia</taxon>
        <taxon>Chloroflexales</taxon>
        <taxon>Roseiflexineae</taxon>
        <taxon>Roseiflexaceae</taxon>
        <taxon>Roseiflexus</taxon>
    </lineage>
</organism>